<reference evidence="1 2" key="1">
    <citation type="submission" date="2020-06" db="EMBL/GenBank/DDBJ databases">
        <title>Long-read sequencing of DSM26481-BlokeschLab.</title>
        <authorList>
            <person name="Blokesch M."/>
        </authorList>
    </citation>
    <scope>NUCLEOTIDE SEQUENCE [LARGE SCALE GENOMIC DNA]</scope>
    <source>
        <strain evidence="1 2">DSM 26481</strain>
    </source>
</reference>
<sequence>MTHHENFFCQHLSFEIVVTLITGTKGALPVENPYAFLFRLRIRPFSSFYCKSAWFINPLFFRLKVD</sequence>
<dbReference type="Proteomes" id="UP000509421">
    <property type="component" value="Chromosome"/>
</dbReference>
<proteinExistence type="predicted"/>
<gene>
    <name evidence="1" type="ORF">HWQ14_04450</name>
</gene>
<accession>A0A7H8UAQ5</accession>
<dbReference type="EMBL" id="CP056117">
    <property type="protein sequence ID" value="QKZ96990.1"/>
    <property type="molecule type" value="Genomic_DNA"/>
</dbReference>
<dbReference type="RefSeq" id="WP_176609067.1">
    <property type="nucleotide sequence ID" value="NZ_CP056117.1"/>
</dbReference>
<dbReference type="AlphaFoldDB" id="A0A7H8UAQ5"/>
<evidence type="ECO:0000313" key="1">
    <source>
        <dbReference type="EMBL" id="QKZ96990.1"/>
    </source>
</evidence>
<protein>
    <submittedName>
        <fullName evidence="1">Uncharacterized protein</fullName>
    </submittedName>
</protein>
<name>A0A7H8UAQ5_ENTCL</name>
<evidence type="ECO:0000313" key="2">
    <source>
        <dbReference type="Proteomes" id="UP000509421"/>
    </source>
</evidence>
<organism evidence="1 2">
    <name type="scientific">Enterobacter cloacae</name>
    <dbReference type="NCBI Taxonomy" id="550"/>
    <lineage>
        <taxon>Bacteria</taxon>
        <taxon>Pseudomonadati</taxon>
        <taxon>Pseudomonadota</taxon>
        <taxon>Gammaproteobacteria</taxon>
        <taxon>Enterobacterales</taxon>
        <taxon>Enterobacteriaceae</taxon>
        <taxon>Enterobacter</taxon>
        <taxon>Enterobacter cloacae complex</taxon>
    </lineage>
</organism>